<organism evidence="2">
    <name type="scientific">Arundo donax</name>
    <name type="common">Giant reed</name>
    <name type="synonym">Donax arundinaceus</name>
    <dbReference type="NCBI Taxonomy" id="35708"/>
    <lineage>
        <taxon>Eukaryota</taxon>
        <taxon>Viridiplantae</taxon>
        <taxon>Streptophyta</taxon>
        <taxon>Embryophyta</taxon>
        <taxon>Tracheophyta</taxon>
        <taxon>Spermatophyta</taxon>
        <taxon>Magnoliopsida</taxon>
        <taxon>Liliopsida</taxon>
        <taxon>Poales</taxon>
        <taxon>Poaceae</taxon>
        <taxon>PACMAD clade</taxon>
        <taxon>Arundinoideae</taxon>
        <taxon>Arundineae</taxon>
        <taxon>Arundo</taxon>
    </lineage>
</organism>
<reference evidence="2" key="1">
    <citation type="submission" date="2014-09" db="EMBL/GenBank/DDBJ databases">
        <authorList>
            <person name="Magalhaes I.L.F."/>
            <person name="Oliveira U."/>
            <person name="Santos F.R."/>
            <person name="Vidigal T.H.D.A."/>
            <person name="Brescovit A.D."/>
            <person name="Santos A.J."/>
        </authorList>
    </citation>
    <scope>NUCLEOTIDE SEQUENCE</scope>
    <source>
        <tissue evidence="2">Shoot tissue taken approximately 20 cm above the soil surface</tissue>
    </source>
</reference>
<feature type="region of interest" description="Disordered" evidence="1">
    <location>
        <begin position="1"/>
        <end position="30"/>
    </location>
</feature>
<evidence type="ECO:0000313" key="2">
    <source>
        <dbReference type="EMBL" id="JAD87261.1"/>
    </source>
</evidence>
<reference evidence="2" key="2">
    <citation type="journal article" date="2015" name="Data Brief">
        <title>Shoot transcriptome of the giant reed, Arundo donax.</title>
        <authorList>
            <person name="Barrero R.A."/>
            <person name="Guerrero F.D."/>
            <person name="Moolhuijzen P."/>
            <person name="Goolsby J.A."/>
            <person name="Tidwell J."/>
            <person name="Bellgard S.E."/>
            <person name="Bellgard M.I."/>
        </authorList>
    </citation>
    <scope>NUCLEOTIDE SEQUENCE</scope>
    <source>
        <tissue evidence="2">Shoot tissue taken approximately 20 cm above the soil surface</tissue>
    </source>
</reference>
<proteinExistence type="predicted"/>
<dbReference type="EMBL" id="GBRH01210634">
    <property type="protein sequence ID" value="JAD87261.1"/>
    <property type="molecule type" value="Transcribed_RNA"/>
</dbReference>
<evidence type="ECO:0000256" key="1">
    <source>
        <dbReference type="SAM" id="MobiDB-lite"/>
    </source>
</evidence>
<feature type="compositionally biased region" description="Polar residues" evidence="1">
    <location>
        <begin position="45"/>
        <end position="55"/>
    </location>
</feature>
<accession>A0A0A9DHF5</accession>
<feature type="region of interest" description="Disordered" evidence="1">
    <location>
        <begin position="45"/>
        <end position="69"/>
    </location>
</feature>
<name>A0A0A9DHF5_ARUDO</name>
<dbReference type="AlphaFoldDB" id="A0A0A9DHF5"/>
<protein>
    <submittedName>
        <fullName evidence="2">Uncharacterized protein</fullName>
    </submittedName>
</protein>
<sequence>MMGVATPTMRRTQQGSKRRMKSPSLSRALSTTFCSQQKRVNALTCSSPASTSTPRPMTPHSSSVVVSSETSTKLSGINLIDSESIETAFNDMQYWSTTTARRGF</sequence>